<dbReference type="AlphaFoldDB" id="A0A7J5X7A5"/>
<dbReference type="Gene3D" id="3.40.50.300">
    <property type="entry name" value="P-loop containing nucleotide triphosphate hydrolases"/>
    <property type="match status" value="3"/>
</dbReference>
<reference evidence="26 27" key="1">
    <citation type="submission" date="2020-03" db="EMBL/GenBank/DDBJ databases">
        <title>Dissostichus mawsoni Genome sequencing and assembly.</title>
        <authorList>
            <person name="Park H."/>
        </authorList>
    </citation>
    <scope>NUCLEOTIDE SEQUENCE [LARGE SCALE GENOMIC DNA]</scope>
    <source>
        <strain evidence="26">DM0001</strain>
        <tissue evidence="26">Muscle</tissue>
    </source>
</reference>
<dbReference type="InterPro" id="IPR026851">
    <property type="entry name" value="Dna2/JHS1_DEXXQ-box"/>
</dbReference>
<evidence type="ECO:0000256" key="4">
    <source>
        <dbReference type="ARBA" id="ARBA00022705"/>
    </source>
</evidence>
<feature type="domain" description="DNA2 rift barrel" evidence="25">
    <location>
        <begin position="520"/>
        <end position="619"/>
    </location>
</feature>
<keyword evidence="3 20" id="KW-0004">4Fe-4S</keyword>
<feature type="domain" description="DNA2/NAM7 helicase helicase" evidence="23">
    <location>
        <begin position="679"/>
        <end position="753"/>
    </location>
</feature>
<keyword evidence="20" id="KW-0496">Mitochondrion</keyword>
<dbReference type="Gene3D" id="2.40.30.270">
    <property type="match status" value="1"/>
</dbReference>
<evidence type="ECO:0000256" key="18">
    <source>
        <dbReference type="ARBA" id="ARBA00023268"/>
    </source>
</evidence>
<evidence type="ECO:0000256" key="7">
    <source>
        <dbReference type="ARBA" id="ARBA00022741"/>
    </source>
</evidence>
<dbReference type="EMBL" id="JAAKFY010000027">
    <property type="protein sequence ID" value="KAF3832519.1"/>
    <property type="molecule type" value="Genomic_DNA"/>
</dbReference>
<evidence type="ECO:0000313" key="26">
    <source>
        <dbReference type="EMBL" id="KAF3832519.1"/>
    </source>
</evidence>
<evidence type="ECO:0000256" key="15">
    <source>
        <dbReference type="ARBA" id="ARBA00023125"/>
    </source>
</evidence>
<keyword evidence="16 20" id="KW-0234">DNA repair</keyword>
<keyword evidence="10 20" id="KW-0378">Hydrolase</keyword>
<dbReference type="GO" id="GO:0033567">
    <property type="term" value="P:DNA replication, Okazaki fragment processing"/>
    <property type="evidence" value="ECO:0007669"/>
    <property type="project" value="UniProtKB-UniRule"/>
</dbReference>
<evidence type="ECO:0000256" key="14">
    <source>
        <dbReference type="ARBA" id="ARBA00023014"/>
    </source>
</evidence>
<dbReference type="CDD" id="cd18808">
    <property type="entry name" value="SF1_C_Upf1"/>
    <property type="match status" value="1"/>
</dbReference>
<evidence type="ECO:0000256" key="10">
    <source>
        <dbReference type="ARBA" id="ARBA00022801"/>
    </source>
</evidence>
<keyword evidence="7 20" id="KW-0547">Nucleotide-binding</keyword>
<dbReference type="PANTHER" id="PTHR10887">
    <property type="entry name" value="DNA2/NAM7 HELICASE FAMILY"/>
    <property type="match status" value="1"/>
</dbReference>
<keyword evidence="14 20" id="KW-0411">Iron-sulfur</keyword>
<dbReference type="FunFam" id="3.40.50.300:FF:000721">
    <property type="entry name" value="DNA replication ATP-dependent helicase/nuclease DNA2"/>
    <property type="match status" value="1"/>
</dbReference>
<feature type="domain" description="DNA replication factor Dna2 N-terminal" evidence="22">
    <location>
        <begin position="232"/>
        <end position="306"/>
    </location>
</feature>
<dbReference type="GO" id="GO:0005524">
    <property type="term" value="F:ATP binding"/>
    <property type="evidence" value="ECO:0007669"/>
    <property type="project" value="UniProtKB-UniRule"/>
</dbReference>
<proteinExistence type="inferred from homology"/>
<protein>
    <recommendedName>
        <fullName evidence="20">DNA replication ATP-dependent helicase/nuclease</fullName>
        <ecNumber evidence="20">3.1.-.-</ecNumber>
        <ecNumber evidence="20">3.6.4.12</ecNumber>
    </recommendedName>
</protein>
<dbReference type="Pfam" id="PF08696">
    <property type="entry name" value="Dna2"/>
    <property type="match status" value="2"/>
</dbReference>
<keyword evidence="15 20" id="KW-0238">DNA-binding</keyword>
<feature type="domain" description="DNA2/NAM7 helicase helicase" evidence="23">
    <location>
        <begin position="759"/>
        <end position="817"/>
    </location>
</feature>
<evidence type="ECO:0000256" key="8">
    <source>
        <dbReference type="ARBA" id="ARBA00022759"/>
    </source>
</evidence>
<feature type="compositionally biased region" description="Low complexity" evidence="21">
    <location>
        <begin position="96"/>
        <end position="112"/>
    </location>
</feature>
<keyword evidence="5 20" id="KW-0540">Nuclease</keyword>
<dbReference type="GO" id="GO:0071932">
    <property type="term" value="P:replication fork reversal"/>
    <property type="evidence" value="ECO:0007669"/>
    <property type="project" value="TreeGrafter"/>
</dbReference>
<keyword evidence="11 20" id="KW-0347">Helicase</keyword>
<accession>A0A7J5X7A5</accession>
<dbReference type="SUPFAM" id="SSF52540">
    <property type="entry name" value="P-loop containing nucleoside triphosphate hydrolases"/>
    <property type="match status" value="1"/>
</dbReference>
<dbReference type="GO" id="GO:0017116">
    <property type="term" value="F:single-stranded DNA helicase activity"/>
    <property type="evidence" value="ECO:0007669"/>
    <property type="project" value="UniProtKB-UniRule"/>
</dbReference>
<dbReference type="InterPro" id="IPR041679">
    <property type="entry name" value="DNA2/NAM7-like_C"/>
</dbReference>
<dbReference type="EC" id="3.6.4.12" evidence="20"/>
<dbReference type="PANTHER" id="PTHR10887:SF433">
    <property type="entry name" value="DNA REPLICATION ATP-DEPENDENT HELICASE_NUCLEASE DNA2"/>
    <property type="match status" value="1"/>
</dbReference>
<dbReference type="GO" id="GO:0003677">
    <property type="term" value="F:DNA binding"/>
    <property type="evidence" value="ECO:0007669"/>
    <property type="project" value="UniProtKB-UniRule"/>
</dbReference>
<evidence type="ECO:0000313" key="27">
    <source>
        <dbReference type="Proteomes" id="UP000518266"/>
    </source>
</evidence>
<dbReference type="OrthoDB" id="306218at2759"/>
<dbReference type="InterPro" id="IPR045055">
    <property type="entry name" value="DNA2/NAM7-like"/>
</dbReference>
<gene>
    <name evidence="26" type="ORF">F7725_026184</name>
</gene>
<evidence type="ECO:0000256" key="20">
    <source>
        <dbReference type="RuleBase" id="RU367041"/>
    </source>
</evidence>
<evidence type="ECO:0000259" key="22">
    <source>
        <dbReference type="Pfam" id="PF08696"/>
    </source>
</evidence>
<feature type="domain" description="DNA replication factor Dna2 N-terminal" evidence="22">
    <location>
        <begin position="319"/>
        <end position="354"/>
    </location>
</feature>
<keyword evidence="27" id="KW-1185">Reference proteome</keyword>
<evidence type="ECO:0000256" key="9">
    <source>
        <dbReference type="ARBA" id="ARBA00022763"/>
    </source>
</evidence>
<evidence type="ECO:0000256" key="13">
    <source>
        <dbReference type="ARBA" id="ARBA00023004"/>
    </source>
</evidence>
<feature type="domain" description="DNA2/NAM7 helicase-like C-terminal" evidence="24">
    <location>
        <begin position="826"/>
        <end position="978"/>
    </location>
</feature>
<comment type="function">
    <text evidence="20">Key enzyme involved in DNA replication and DNA repair. Involved in Okazaki fragments processing by cleaving long flaps that escape FEN1: flaps that are longer than 27 nucleotides are coated by replication protein A complex (RPA), leading to recruit DNA2 which cleaves the flap until it is too short to bind RPA and becomes a substrate for FEN1. Also involved in 5'-end resection of DNA during double-strand break (DSB) repair by mediating the cleavage of 5'-ssDNA.</text>
</comment>
<evidence type="ECO:0000256" key="3">
    <source>
        <dbReference type="ARBA" id="ARBA00022485"/>
    </source>
</evidence>
<comment type="subcellular location">
    <subcellularLocation>
        <location evidence="20">Nucleus</location>
    </subcellularLocation>
    <subcellularLocation>
        <location evidence="20">Mitochondrion</location>
    </subcellularLocation>
</comment>
<dbReference type="GO" id="GO:0006281">
    <property type="term" value="P:DNA repair"/>
    <property type="evidence" value="ECO:0007669"/>
    <property type="project" value="UniProtKB-KW"/>
</dbReference>
<dbReference type="InterPro" id="IPR048459">
    <property type="entry name" value="DNA2_Rift"/>
</dbReference>
<organism evidence="26 27">
    <name type="scientific">Dissostichus mawsoni</name>
    <name type="common">Antarctic cod</name>
    <dbReference type="NCBI Taxonomy" id="36200"/>
    <lineage>
        <taxon>Eukaryota</taxon>
        <taxon>Metazoa</taxon>
        <taxon>Chordata</taxon>
        <taxon>Craniata</taxon>
        <taxon>Vertebrata</taxon>
        <taxon>Euteleostomi</taxon>
        <taxon>Actinopterygii</taxon>
        <taxon>Neopterygii</taxon>
        <taxon>Teleostei</taxon>
        <taxon>Neoteleostei</taxon>
        <taxon>Acanthomorphata</taxon>
        <taxon>Eupercaria</taxon>
        <taxon>Perciformes</taxon>
        <taxon>Notothenioidei</taxon>
        <taxon>Nototheniidae</taxon>
        <taxon>Dissostichus</taxon>
    </lineage>
</organism>
<dbReference type="Pfam" id="PF21123">
    <property type="entry name" value="Dna2_Rift"/>
    <property type="match status" value="1"/>
</dbReference>
<keyword evidence="12 20" id="KW-0067">ATP-binding</keyword>
<dbReference type="Pfam" id="PF13087">
    <property type="entry name" value="AAA_12"/>
    <property type="match status" value="1"/>
</dbReference>
<dbReference type="Proteomes" id="UP000518266">
    <property type="component" value="Unassembled WGS sequence"/>
</dbReference>
<comment type="caution">
    <text evidence="26">The sequence shown here is derived from an EMBL/GenBank/DDBJ whole genome shotgun (WGS) entry which is preliminary data.</text>
</comment>
<keyword evidence="13 20" id="KW-0408">Iron</keyword>
<dbReference type="FunFam" id="3.40.50.300:FF:001889">
    <property type="entry name" value="DNA replication helicase/nuclease 2"/>
    <property type="match status" value="1"/>
</dbReference>
<comment type="similarity">
    <text evidence="2 20">Belongs to the DNA2/NAM7 helicase family.</text>
</comment>
<dbReference type="GO" id="GO:0046872">
    <property type="term" value="F:metal ion binding"/>
    <property type="evidence" value="ECO:0007669"/>
    <property type="project" value="UniProtKB-UniRule"/>
</dbReference>
<evidence type="ECO:0000259" key="23">
    <source>
        <dbReference type="Pfam" id="PF13086"/>
    </source>
</evidence>
<dbReference type="EC" id="3.1.-.-" evidence="20"/>
<dbReference type="CDD" id="cd18041">
    <property type="entry name" value="DEXXQc_DNA2"/>
    <property type="match status" value="1"/>
</dbReference>
<feature type="region of interest" description="Disordered" evidence="21">
    <location>
        <begin position="85"/>
        <end position="112"/>
    </location>
</feature>
<keyword evidence="4 20" id="KW-0235">DNA replication</keyword>
<keyword evidence="18 20" id="KW-0511">Multifunctional enzyme</keyword>
<dbReference type="InterPro" id="IPR027417">
    <property type="entry name" value="P-loop_NTPase"/>
</dbReference>
<dbReference type="InterPro" id="IPR014808">
    <property type="entry name" value="DNA_replication_fac_Dna2_N"/>
</dbReference>
<evidence type="ECO:0000256" key="6">
    <source>
        <dbReference type="ARBA" id="ARBA00022723"/>
    </source>
</evidence>
<feature type="region of interest" description="Disordered" evidence="21">
    <location>
        <begin position="127"/>
        <end position="201"/>
    </location>
</feature>
<dbReference type="GO" id="GO:0005634">
    <property type="term" value="C:nucleus"/>
    <property type="evidence" value="ECO:0007669"/>
    <property type="project" value="UniProtKB-SubCell"/>
</dbReference>
<name>A0A7J5X7A5_DISMA</name>
<dbReference type="GO" id="GO:0005739">
    <property type="term" value="C:mitochondrion"/>
    <property type="evidence" value="ECO:0007669"/>
    <property type="project" value="UniProtKB-SubCell"/>
</dbReference>
<keyword evidence="6 20" id="KW-0479">Metal-binding</keyword>
<evidence type="ECO:0000256" key="19">
    <source>
        <dbReference type="ARBA" id="ARBA00047995"/>
    </source>
</evidence>
<evidence type="ECO:0000256" key="17">
    <source>
        <dbReference type="ARBA" id="ARBA00023242"/>
    </source>
</evidence>
<keyword evidence="17 20" id="KW-0539">Nucleus</keyword>
<dbReference type="GO" id="GO:0017108">
    <property type="term" value="F:5'-flap endonuclease activity"/>
    <property type="evidence" value="ECO:0007669"/>
    <property type="project" value="UniProtKB-UniRule"/>
</dbReference>
<dbReference type="InterPro" id="IPR041677">
    <property type="entry name" value="DNA2/NAM7_AAA_11"/>
</dbReference>
<keyword evidence="9 20" id="KW-0227">DNA damage</keyword>
<evidence type="ECO:0000256" key="2">
    <source>
        <dbReference type="ARBA" id="ARBA00007913"/>
    </source>
</evidence>
<evidence type="ECO:0000259" key="25">
    <source>
        <dbReference type="Pfam" id="PF21123"/>
    </source>
</evidence>
<feature type="compositionally biased region" description="Basic residues" evidence="21">
    <location>
        <begin position="132"/>
        <end position="141"/>
    </location>
</feature>
<comment type="catalytic activity">
    <reaction evidence="19 20">
        <text>ATP + H2O = ADP + phosphate + H(+)</text>
        <dbReference type="Rhea" id="RHEA:13065"/>
        <dbReference type="ChEBI" id="CHEBI:15377"/>
        <dbReference type="ChEBI" id="CHEBI:15378"/>
        <dbReference type="ChEBI" id="CHEBI:30616"/>
        <dbReference type="ChEBI" id="CHEBI:43474"/>
        <dbReference type="ChEBI" id="CHEBI:456216"/>
        <dbReference type="EC" id="3.6.4.12"/>
    </reaction>
</comment>
<evidence type="ECO:0000256" key="12">
    <source>
        <dbReference type="ARBA" id="ARBA00022840"/>
    </source>
</evidence>
<evidence type="ECO:0000256" key="16">
    <source>
        <dbReference type="ARBA" id="ARBA00023204"/>
    </source>
</evidence>
<evidence type="ECO:0000259" key="24">
    <source>
        <dbReference type="Pfam" id="PF13087"/>
    </source>
</evidence>
<keyword evidence="8" id="KW-0255">Endonuclease</keyword>
<comment type="cofactor">
    <cofactor evidence="1">
        <name>[4Fe-4S] cluster</name>
        <dbReference type="ChEBI" id="CHEBI:49883"/>
    </cofactor>
</comment>
<evidence type="ECO:0000256" key="11">
    <source>
        <dbReference type="ARBA" id="ARBA00022806"/>
    </source>
</evidence>
<dbReference type="GO" id="GO:0051539">
    <property type="term" value="F:4 iron, 4 sulfur cluster binding"/>
    <property type="evidence" value="ECO:0007669"/>
    <property type="project" value="UniProtKB-UniRule"/>
</dbReference>
<evidence type="ECO:0000256" key="5">
    <source>
        <dbReference type="ARBA" id="ARBA00022722"/>
    </source>
</evidence>
<evidence type="ECO:0000256" key="21">
    <source>
        <dbReference type="SAM" id="MobiDB-lite"/>
    </source>
</evidence>
<dbReference type="InterPro" id="IPR047187">
    <property type="entry name" value="SF1_C_Upf1"/>
</dbReference>
<sequence>MNRTKLKNTKAPGGQKNILSFFSQNHQKDVLSSAKLPITGTALARTEPQIKNGETSTLRPHSPLKRSILGDLENLQPISPDLFLSVPETPDSQIKLSSSSSSDGGRLSPRPGRGLVAGLELLGHLSPICRSPRSKGQRARRVMGEEGGNTGSASVKRVISPPQESHNAKRPRNANPAKPVGPLRTPRCPVENPGMTSSGPVEEMVDDSWFDDLMDNNEGLVIEEKSKKPREMTPVCCGDVVHLEGVSDGGSWVVGREQGFLVLLPDSLISGTSISSSIRCMRRAVLADMFKTFDGGSKQMLNGTIVMSPSNSKAPGRCQDSAMVVTVAELADIEENVWSPRFGLKGKIDVTARVRIQKPGSGSYRRLEEKTLPLELKTGKESNSIEHRSQTGNLHPVVAGHMDCRELLKLRNTLVHHIHNCVKKEAKRSRLTRLPDILTDRQTCQYCPQQRNCALYERSLDGSSADDCEDVVRDFLQQETGHLIPPHLSYFSHWLLLCCLEAGSMEAKNGRKRVWLEKPEESEKNGSCVGNVQLSGPVTVQSEGVFLHSFQRSSAVPQKGLVSSGLASGDRIVVSDQEGRLVGLATGYLCEVSRTSLSCTLDRDLSKFSGVLFRLDADEGVVGLSTHLTNLSRLMENSKDSDRLRELVVDLRPPEFISNLSSVLPREAKDTVANILKGLNKPQKQAMKKVLLSKDYTLIVGMPGTGKTTTICTLVRILHACGFSVLLTSYTHSAVDNILLKLKRFRVGFLRLGQGLKLVVATTCMGIKHPIFTRRRFDFCIIDEASQISQPICLGPLLYAKRFVLVGDHQQLPPIVQNQEARSLGMDESLFKRLELHDEAVVQLNVQYRMNRQIMSLSNSLMYEGRLECGSERTASSLLSLPFLLSVQSELSAYAETHPELDLAWIQNTLLPSRPVCFLDCSMVPALECVEQGGVSNHTEAALIHKLLSLLIKAGCKPSDIGVIAPYRQQLKSISALLLSPAFAGVELGELLKDWRRLNVAITRAKHKLLMQPTWLYKACPCERVSEDMVVFSERRCVSVEQPVAVDQLNRAEVECQSANALNDLEAGISC</sequence>
<dbReference type="Pfam" id="PF13086">
    <property type="entry name" value="AAA_11"/>
    <property type="match status" value="2"/>
</dbReference>
<evidence type="ECO:0000256" key="1">
    <source>
        <dbReference type="ARBA" id="ARBA00001966"/>
    </source>
</evidence>